<feature type="transmembrane region" description="Helical" evidence="5">
    <location>
        <begin position="279"/>
        <end position="299"/>
    </location>
</feature>
<feature type="transmembrane region" description="Helical" evidence="5">
    <location>
        <begin position="346"/>
        <end position="367"/>
    </location>
</feature>
<feature type="transmembrane region" description="Helical" evidence="5">
    <location>
        <begin position="37"/>
        <end position="61"/>
    </location>
</feature>
<feature type="transmembrane region" description="Helical" evidence="5">
    <location>
        <begin position="146"/>
        <end position="168"/>
    </location>
</feature>
<evidence type="ECO:0000256" key="2">
    <source>
        <dbReference type="ARBA" id="ARBA00022692"/>
    </source>
</evidence>
<dbReference type="GO" id="GO:0016020">
    <property type="term" value="C:membrane"/>
    <property type="evidence" value="ECO:0007669"/>
    <property type="project" value="UniProtKB-SubCell"/>
</dbReference>
<feature type="transmembrane region" description="Helical" evidence="5">
    <location>
        <begin position="118"/>
        <end position="139"/>
    </location>
</feature>
<comment type="caution">
    <text evidence="6">The sequence shown here is derived from an EMBL/GenBank/DDBJ whole genome shotgun (WGS) entry which is preliminary data.</text>
</comment>
<protein>
    <submittedName>
        <fullName evidence="6">Serine/threonine exchanger SteT</fullName>
    </submittedName>
</protein>
<dbReference type="GO" id="GO:0015179">
    <property type="term" value="F:L-amino acid transmembrane transporter activity"/>
    <property type="evidence" value="ECO:0007669"/>
    <property type="project" value="TreeGrafter"/>
</dbReference>
<proteinExistence type="predicted"/>
<evidence type="ECO:0000313" key="7">
    <source>
        <dbReference type="Proteomes" id="UP000318053"/>
    </source>
</evidence>
<reference evidence="6 7" key="1">
    <citation type="submission" date="2019-02" db="EMBL/GenBank/DDBJ databases">
        <title>Deep-cultivation of Planctomycetes and their phenomic and genomic characterization uncovers novel biology.</title>
        <authorList>
            <person name="Wiegand S."/>
            <person name="Jogler M."/>
            <person name="Boedeker C."/>
            <person name="Pinto D."/>
            <person name="Vollmers J."/>
            <person name="Rivas-Marin E."/>
            <person name="Kohn T."/>
            <person name="Peeters S.H."/>
            <person name="Heuer A."/>
            <person name="Rast P."/>
            <person name="Oberbeckmann S."/>
            <person name="Bunk B."/>
            <person name="Jeske O."/>
            <person name="Meyerdierks A."/>
            <person name="Storesund J.E."/>
            <person name="Kallscheuer N."/>
            <person name="Luecker S."/>
            <person name="Lage O.M."/>
            <person name="Pohl T."/>
            <person name="Merkel B.J."/>
            <person name="Hornburger P."/>
            <person name="Mueller R.-W."/>
            <person name="Bruemmer F."/>
            <person name="Labrenz M."/>
            <person name="Spormann A.M."/>
            <person name="Op Den Camp H."/>
            <person name="Overmann J."/>
            <person name="Amann R."/>
            <person name="Jetten M.S.M."/>
            <person name="Mascher T."/>
            <person name="Medema M.H."/>
            <person name="Devos D.P."/>
            <person name="Kaster A.-K."/>
            <person name="Ovreas L."/>
            <person name="Rohde M."/>
            <person name="Galperin M.Y."/>
            <person name="Jogler C."/>
        </authorList>
    </citation>
    <scope>NUCLEOTIDE SEQUENCE [LARGE SCALE GENOMIC DNA]</scope>
    <source>
        <strain evidence="6 7">CA85</strain>
    </source>
</reference>
<dbReference type="PANTHER" id="PTHR11785">
    <property type="entry name" value="AMINO ACID TRANSPORTER"/>
    <property type="match status" value="1"/>
</dbReference>
<dbReference type="Pfam" id="PF13520">
    <property type="entry name" value="AA_permease_2"/>
    <property type="match status" value="1"/>
</dbReference>
<evidence type="ECO:0000256" key="1">
    <source>
        <dbReference type="ARBA" id="ARBA00004141"/>
    </source>
</evidence>
<dbReference type="Proteomes" id="UP000318053">
    <property type="component" value="Unassembled WGS sequence"/>
</dbReference>
<dbReference type="OrthoDB" id="9809628at2"/>
<keyword evidence="2 5" id="KW-0812">Transmembrane</keyword>
<keyword evidence="7" id="KW-1185">Reference proteome</keyword>
<dbReference type="InterPro" id="IPR050598">
    <property type="entry name" value="AminoAcid_Transporter"/>
</dbReference>
<feature type="transmembrane region" description="Helical" evidence="5">
    <location>
        <begin position="320"/>
        <end position="340"/>
    </location>
</feature>
<dbReference type="RefSeq" id="WP_146390079.1">
    <property type="nucleotide sequence ID" value="NZ_SJPK01000002.1"/>
</dbReference>
<sequence length="436" mass="45534">MKNFGFWTLTFLVVANMIGAGVFTTSGFALADLGSPWLVVVAWAIGGIIAVAGAFSYGLLVKRMPESGGEYLFLSRALHPSVGFIAGWVSLIAGFSGAIAFAATALESYVVGPRSLPSWLPAGSVAAASIVLASTVHGLRPRAGAWIQNAVVIAKLILLGSVLVFAATKIDVISQTHGSVPAESALSGWPLVAAMAGSLVWISLSYSGFNAAVYVAGEVNDAHRQVPRALVAGTMVVVVLYVLLNAIFVYAPSPESISGQPDVAAIAARALGGPWFENFVRWTIAACLLTSVFSMMMAAPRVYAKMADDGLMPAKLRFQGDSPVVATAVQMVLAIALVALSNLQGLLSYLGLTLSITAACSVACLLLPSVRRKPVLHPVHWLPIAYVTCTLIAATILTVSDPWQIVGTAITFLAGGIGYWVARSQMSATDRSNRGV</sequence>
<evidence type="ECO:0000256" key="5">
    <source>
        <dbReference type="SAM" id="Phobius"/>
    </source>
</evidence>
<feature type="transmembrane region" description="Helical" evidence="5">
    <location>
        <begin position="403"/>
        <end position="422"/>
    </location>
</feature>
<accession>A0A5C5YG06</accession>
<evidence type="ECO:0000256" key="4">
    <source>
        <dbReference type="ARBA" id="ARBA00023136"/>
    </source>
</evidence>
<feature type="transmembrane region" description="Helical" evidence="5">
    <location>
        <begin position="379"/>
        <end position="397"/>
    </location>
</feature>
<organism evidence="6 7">
    <name type="scientific">Allorhodopirellula solitaria</name>
    <dbReference type="NCBI Taxonomy" id="2527987"/>
    <lineage>
        <taxon>Bacteria</taxon>
        <taxon>Pseudomonadati</taxon>
        <taxon>Planctomycetota</taxon>
        <taxon>Planctomycetia</taxon>
        <taxon>Pirellulales</taxon>
        <taxon>Pirellulaceae</taxon>
        <taxon>Allorhodopirellula</taxon>
    </lineage>
</organism>
<dbReference type="PANTHER" id="PTHR11785:SF512">
    <property type="entry name" value="SOBREMESA, ISOFORM B"/>
    <property type="match status" value="1"/>
</dbReference>
<keyword evidence="4 5" id="KW-0472">Membrane</keyword>
<feature type="transmembrane region" description="Helical" evidence="5">
    <location>
        <begin position="188"/>
        <end position="217"/>
    </location>
</feature>
<gene>
    <name evidence="6" type="primary">steT</name>
    <name evidence="6" type="ORF">CA85_09020</name>
</gene>
<evidence type="ECO:0000313" key="6">
    <source>
        <dbReference type="EMBL" id="TWT74018.1"/>
    </source>
</evidence>
<keyword evidence="3 5" id="KW-1133">Transmembrane helix</keyword>
<dbReference type="EMBL" id="SJPK01000002">
    <property type="protein sequence ID" value="TWT74018.1"/>
    <property type="molecule type" value="Genomic_DNA"/>
</dbReference>
<dbReference type="PIRSF" id="PIRSF006060">
    <property type="entry name" value="AA_transporter"/>
    <property type="match status" value="1"/>
</dbReference>
<evidence type="ECO:0000256" key="3">
    <source>
        <dbReference type="ARBA" id="ARBA00022989"/>
    </source>
</evidence>
<comment type="subcellular location">
    <subcellularLocation>
        <location evidence="1">Membrane</location>
        <topology evidence="1">Multi-pass membrane protein</topology>
    </subcellularLocation>
</comment>
<dbReference type="Gene3D" id="1.20.1740.10">
    <property type="entry name" value="Amino acid/polyamine transporter I"/>
    <property type="match status" value="1"/>
</dbReference>
<dbReference type="InterPro" id="IPR002293">
    <property type="entry name" value="AA/rel_permease1"/>
</dbReference>
<feature type="transmembrane region" description="Helical" evidence="5">
    <location>
        <begin position="82"/>
        <end position="106"/>
    </location>
</feature>
<feature type="transmembrane region" description="Helical" evidence="5">
    <location>
        <begin position="229"/>
        <end position="251"/>
    </location>
</feature>
<name>A0A5C5YG06_9BACT</name>
<dbReference type="AlphaFoldDB" id="A0A5C5YG06"/>